<name>A0A1E4R6U9_9BACI</name>
<gene>
    <name evidence="1" type="ORF">BG258_09980</name>
</gene>
<dbReference type="EMBL" id="MECQ01000001">
    <property type="protein sequence ID" value="ODV56202.1"/>
    <property type="molecule type" value="Genomic_DNA"/>
</dbReference>
<dbReference type="AlphaFoldDB" id="A0A1E4R6U9"/>
<sequence>MSKVKCFENQQIISAEGMTAITAELWRQTDSTFALYVDAVHEREIRNIKRSRDWDITATYQKGGQVVGLQWRVPESDYRAAKRIEKRINNSVHDSAIEPSFWREESG</sequence>
<evidence type="ECO:0000313" key="1">
    <source>
        <dbReference type="EMBL" id="ODV56202.1"/>
    </source>
</evidence>
<dbReference type="Proteomes" id="UP000094784">
    <property type="component" value="Unassembled WGS sequence"/>
</dbReference>
<proteinExistence type="predicted"/>
<comment type="caution">
    <text evidence="1">The sequence shown here is derived from an EMBL/GenBank/DDBJ whole genome shotgun (WGS) entry which is preliminary data.</text>
</comment>
<reference evidence="1 2" key="1">
    <citation type="submission" date="2016-09" db="EMBL/GenBank/DDBJ databases">
        <title>Draft genome sequence of the soil isolate, Lysinibacillus fusiformis M5, a potential hypoxanthine producer.</title>
        <authorList>
            <person name="Gallegos-Monterrosa R."/>
            <person name="Maroti G."/>
            <person name="Balint B."/>
            <person name="Kovacs A.T."/>
        </authorList>
    </citation>
    <scope>NUCLEOTIDE SEQUENCE [LARGE SCALE GENOMIC DNA]</scope>
    <source>
        <strain evidence="1 2">M5</strain>
    </source>
</reference>
<dbReference type="RefSeq" id="WP_069481208.1">
    <property type="nucleotide sequence ID" value="NZ_KV766182.1"/>
</dbReference>
<evidence type="ECO:0000313" key="2">
    <source>
        <dbReference type="Proteomes" id="UP000094784"/>
    </source>
</evidence>
<organism evidence="1 2">
    <name type="scientific">Lysinibacillus fusiformis</name>
    <dbReference type="NCBI Taxonomy" id="28031"/>
    <lineage>
        <taxon>Bacteria</taxon>
        <taxon>Bacillati</taxon>
        <taxon>Bacillota</taxon>
        <taxon>Bacilli</taxon>
        <taxon>Bacillales</taxon>
        <taxon>Bacillaceae</taxon>
        <taxon>Lysinibacillus</taxon>
    </lineage>
</organism>
<accession>A0A1E4R6U9</accession>
<dbReference type="OrthoDB" id="2973429at2"/>
<protein>
    <submittedName>
        <fullName evidence="1">Uncharacterized protein</fullName>
    </submittedName>
</protein>